<proteinExistence type="predicted"/>
<feature type="domain" description="Bacteriophage T5 Orf172 DNA-binding" evidence="1">
    <location>
        <begin position="12"/>
        <end position="92"/>
    </location>
</feature>
<dbReference type="OrthoDB" id="8265034at2"/>
<dbReference type="Pfam" id="PF10544">
    <property type="entry name" value="T5orf172"/>
    <property type="match status" value="1"/>
</dbReference>
<protein>
    <submittedName>
        <fullName evidence="2">GIY-YIG nuclease family protein</fullName>
    </submittedName>
</protein>
<organism evidence="2 3">
    <name type="scientific">Candidatus Methylospira mobilis</name>
    <dbReference type="NCBI Taxonomy" id="1808979"/>
    <lineage>
        <taxon>Bacteria</taxon>
        <taxon>Pseudomonadati</taxon>
        <taxon>Pseudomonadota</taxon>
        <taxon>Gammaproteobacteria</taxon>
        <taxon>Methylococcales</taxon>
        <taxon>Methylococcaceae</taxon>
        <taxon>Candidatus Methylospira</taxon>
    </lineage>
</organism>
<evidence type="ECO:0000313" key="3">
    <source>
        <dbReference type="Proteomes" id="UP000325755"/>
    </source>
</evidence>
<dbReference type="EMBL" id="CP044205">
    <property type="protein sequence ID" value="QFY43711.1"/>
    <property type="molecule type" value="Genomic_DNA"/>
</dbReference>
<evidence type="ECO:0000313" key="2">
    <source>
        <dbReference type="EMBL" id="QFY43711.1"/>
    </source>
</evidence>
<accession>A0A5Q0BN99</accession>
<dbReference type="KEGG" id="mmob:F6R98_14645"/>
<keyword evidence="3" id="KW-1185">Reference proteome</keyword>
<name>A0A5Q0BN99_9GAMM</name>
<sequence>MANGFIYVLLNPSFPNMVKIGLTEDTSERRARNISSATGVPTDFIVLYDMLVNDVDEAEREIHAHFSAYRVNKRREFFYVPPKLAICALIDIAQKYPVAPALPAAIDDALPMLRSRFPKFLDPNIFSIRMITVPGSCYLKIGRCLNGVEEYSEEELPLEGLKTPDTVTPDVVEHNATLLATLDEYDWIMVSDIFPKEVALQIAKEWEGPGGKLEQLKIK</sequence>
<dbReference type="InParanoid" id="A0A5Q0BN99"/>
<dbReference type="Proteomes" id="UP000325755">
    <property type="component" value="Chromosome"/>
</dbReference>
<dbReference type="AlphaFoldDB" id="A0A5Q0BN99"/>
<dbReference type="InterPro" id="IPR018306">
    <property type="entry name" value="Phage_T5_Orf172_DNA-bd"/>
</dbReference>
<dbReference type="RefSeq" id="WP_153249690.1">
    <property type="nucleotide sequence ID" value="NZ_CP044205.1"/>
</dbReference>
<gene>
    <name evidence="2" type="ORF">F6R98_14645</name>
</gene>
<evidence type="ECO:0000259" key="1">
    <source>
        <dbReference type="SMART" id="SM00974"/>
    </source>
</evidence>
<reference evidence="2 3" key="1">
    <citation type="submission" date="2019-09" db="EMBL/GenBank/DDBJ databases">
        <title>Ecophysiology of the spiral-shaped methanotroph Methylospira mobilis as revealed by the complete genome sequence.</title>
        <authorList>
            <person name="Oshkin I.Y."/>
            <person name="Dedysh S.N."/>
            <person name="Miroshnikov K."/>
            <person name="Danilova O.V."/>
            <person name="Hakobyan A."/>
            <person name="Liesack W."/>
        </authorList>
    </citation>
    <scope>NUCLEOTIDE SEQUENCE [LARGE SCALE GENOMIC DNA]</scope>
    <source>
        <strain evidence="2 3">Shm1</strain>
    </source>
</reference>
<dbReference type="SMART" id="SM00974">
    <property type="entry name" value="T5orf172"/>
    <property type="match status" value="1"/>
</dbReference>